<name>A0A2Z5JMY8_STRAR</name>
<dbReference type="KEGG" id="sata:C5746_37140"/>
<reference evidence="2 3" key="1">
    <citation type="journal article" date="2018" name="Front. Microbiol.">
        <title>Genome Sequencing of Streptomyces atratus SCSIOZH16 and Activation Production of Nocardamine via Metabolic Engineering.</title>
        <authorList>
            <person name="Li Y."/>
            <person name="Zhang C."/>
            <person name="Liu C."/>
            <person name="Ju J."/>
            <person name="Ma J."/>
        </authorList>
    </citation>
    <scope>NUCLEOTIDE SEQUENCE [LARGE SCALE GENOMIC DNA]</scope>
    <source>
        <strain evidence="2 3">SCSIO_ZH16</strain>
    </source>
</reference>
<gene>
    <name evidence="2" type="ORF">C5746_37140</name>
</gene>
<dbReference type="InterPro" id="IPR012349">
    <property type="entry name" value="Split_barrel_FMN-bd"/>
</dbReference>
<evidence type="ECO:0000256" key="1">
    <source>
        <dbReference type="SAM" id="MobiDB-lite"/>
    </source>
</evidence>
<organism evidence="2 3">
    <name type="scientific">Streptomyces atratus</name>
    <dbReference type="NCBI Taxonomy" id="1893"/>
    <lineage>
        <taxon>Bacteria</taxon>
        <taxon>Bacillati</taxon>
        <taxon>Actinomycetota</taxon>
        <taxon>Actinomycetes</taxon>
        <taxon>Kitasatosporales</taxon>
        <taxon>Streptomycetaceae</taxon>
        <taxon>Streptomyces</taxon>
    </lineage>
</organism>
<dbReference type="AlphaFoldDB" id="A0A2Z5JMY8"/>
<sequence>MSHAGHQSSQSSVPAAAPTSSASAPAHGLAATGPRRTVELTGAQALSLLGGVSLGRIVFTQRALPAVRPVNHLLDLGQIVIRTHQDSDLFAQARHHGDRGVVVAYQADDIDPLTHLGWSVVATGYCRPVTDPDALMRYQQLIRPWSDRVTDGAVRIRPHLVTGIRLTV</sequence>
<dbReference type="InterPro" id="IPR024747">
    <property type="entry name" value="Pyridox_Oxase-rel"/>
</dbReference>
<proteinExistence type="predicted"/>
<accession>A0A2Z5JMY8</accession>
<dbReference type="Gene3D" id="2.30.110.10">
    <property type="entry name" value="Electron Transport, Fmn-binding Protein, Chain A"/>
    <property type="match status" value="1"/>
</dbReference>
<dbReference type="Pfam" id="PF12900">
    <property type="entry name" value="Pyridox_ox_2"/>
    <property type="match status" value="1"/>
</dbReference>
<evidence type="ECO:0000313" key="3">
    <source>
        <dbReference type="Proteomes" id="UP000252698"/>
    </source>
</evidence>
<dbReference type="GeneID" id="95523952"/>
<evidence type="ECO:0000313" key="2">
    <source>
        <dbReference type="EMBL" id="AXE81639.1"/>
    </source>
</evidence>
<dbReference type="SUPFAM" id="SSF50475">
    <property type="entry name" value="FMN-binding split barrel"/>
    <property type="match status" value="1"/>
</dbReference>
<feature type="compositionally biased region" description="Low complexity" evidence="1">
    <location>
        <begin position="8"/>
        <end position="26"/>
    </location>
</feature>
<dbReference type="Proteomes" id="UP000252698">
    <property type="component" value="Chromosome"/>
</dbReference>
<feature type="region of interest" description="Disordered" evidence="1">
    <location>
        <begin position="1"/>
        <end position="31"/>
    </location>
</feature>
<dbReference type="RefSeq" id="WP_114248044.1">
    <property type="nucleotide sequence ID" value="NZ_CP027306.1"/>
</dbReference>
<protein>
    <submittedName>
        <fullName evidence="2">Pyridoxamine 5'-phosphate oxidase</fullName>
    </submittedName>
</protein>
<dbReference type="EMBL" id="CP027306">
    <property type="protein sequence ID" value="AXE81639.1"/>
    <property type="molecule type" value="Genomic_DNA"/>
</dbReference>